<dbReference type="EC" id="1.14.14.21" evidence="9"/>
<keyword evidence="4" id="KW-0547">Nucleotide-binding</keyword>
<comment type="pathway">
    <text evidence="7">Sulfur metabolism; dibenzothiophene degradation.</text>
</comment>
<feature type="region of interest" description="Disordered" evidence="14">
    <location>
        <begin position="1"/>
        <end position="30"/>
    </location>
</feature>
<comment type="similarity">
    <text evidence="8">Belongs to the DszC flavin monooxygenase family.</text>
</comment>
<evidence type="ECO:0000256" key="13">
    <source>
        <dbReference type="ARBA" id="ARBA00049456"/>
    </source>
</evidence>
<dbReference type="PANTHER" id="PTHR43884:SF12">
    <property type="entry name" value="ISOVALERYL-COA DEHYDROGENASE, MITOCHONDRIAL-RELATED"/>
    <property type="match status" value="1"/>
</dbReference>
<comment type="caution">
    <text evidence="18">The sequence shown here is derived from an EMBL/GenBank/DDBJ whole genome shotgun (WGS) entry which is preliminary data.</text>
</comment>
<dbReference type="Pfam" id="PF02771">
    <property type="entry name" value="Acyl-CoA_dh_N"/>
    <property type="match status" value="1"/>
</dbReference>
<gene>
    <name evidence="18" type="ORF">GCM10009823_27300</name>
</gene>
<protein>
    <recommendedName>
        <fullName evidence="10">Dibenzothiophene monooxygenase</fullName>
        <ecNumber evidence="9">1.14.14.21</ecNumber>
    </recommendedName>
</protein>
<name>A0ABN2X1F3_9MICO</name>
<evidence type="ECO:0000256" key="14">
    <source>
        <dbReference type="SAM" id="MobiDB-lite"/>
    </source>
</evidence>
<dbReference type="InterPro" id="IPR009100">
    <property type="entry name" value="AcylCoA_DH/oxidase_NM_dom_sf"/>
</dbReference>
<dbReference type="Proteomes" id="UP001500984">
    <property type="component" value="Unassembled WGS sequence"/>
</dbReference>
<feature type="domain" description="Acyl-CoA dehydrogenase C-terminal" evidence="17">
    <location>
        <begin position="259"/>
        <end position="394"/>
    </location>
</feature>
<evidence type="ECO:0000256" key="4">
    <source>
        <dbReference type="ARBA" id="ARBA00022741"/>
    </source>
</evidence>
<dbReference type="Gene3D" id="1.20.140.10">
    <property type="entry name" value="Butyryl-CoA Dehydrogenase, subunit A, domain 3"/>
    <property type="match status" value="1"/>
</dbReference>
<dbReference type="Pfam" id="PF02770">
    <property type="entry name" value="Acyl-CoA_dh_M"/>
    <property type="match status" value="1"/>
</dbReference>
<comment type="catalytic activity">
    <reaction evidence="13">
        <text>dibenzothiophene + 2 FMNH2 + 2 O2 = dibenzothiophene 5,5-dioxide + 2 FMN + 2 H2O + 2 H(+)</text>
        <dbReference type="Rhea" id="RHEA:49072"/>
        <dbReference type="ChEBI" id="CHEBI:15377"/>
        <dbReference type="ChEBI" id="CHEBI:15378"/>
        <dbReference type="ChEBI" id="CHEBI:15379"/>
        <dbReference type="ChEBI" id="CHEBI:23681"/>
        <dbReference type="ChEBI" id="CHEBI:57618"/>
        <dbReference type="ChEBI" id="CHEBI:58210"/>
        <dbReference type="ChEBI" id="CHEBI:90356"/>
        <dbReference type="EC" id="1.14.14.21"/>
    </reaction>
</comment>
<dbReference type="Gene3D" id="2.40.110.10">
    <property type="entry name" value="Butyryl-CoA Dehydrogenase, subunit A, domain 2"/>
    <property type="match status" value="1"/>
</dbReference>
<evidence type="ECO:0000259" key="15">
    <source>
        <dbReference type="Pfam" id="PF02770"/>
    </source>
</evidence>
<dbReference type="InterPro" id="IPR013786">
    <property type="entry name" value="AcylCoA_DH/ox_N"/>
</dbReference>
<comment type="subcellular location">
    <subcellularLocation>
        <location evidence="1">Cytoplasm</location>
    </subcellularLocation>
</comment>
<evidence type="ECO:0000256" key="11">
    <source>
        <dbReference type="ARBA" id="ARBA00047859"/>
    </source>
</evidence>
<evidence type="ECO:0000256" key="12">
    <source>
        <dbReference type="ARBA" id="ARBA00048445"/>
    </source>
</evidence>
<comment type="catalytic activity">
    <reaction evidence="11">
        <text>dibenzothiophene + FMNH2 + O2 = dibenzothiophene 5-oxide + FMN + H2O + H(+)</text>
        <dbReference type="Rhea" id="RHEA:49076"/>
        <dbReference type="ChEBI" id="CHEBI:15377"/>
        <dbReference type="ChEBI" id="CHEBI:15378"/>
        <dbReference type="ChEBI" id="CHEBI:15379"/>
        <dbReference type="ChEBI" id="CHEBI:23681"/>
        <dbReference type="ChEBI" id="CHEBI:23683"/>
        <dbReference type="ChEBI" id="CHEBI:57618"/>
        <dbReference type="ChEBI" id="CHEBI:58210"/>
    </reaction>
</comment>
<evidence type="ECO:0000256" key="2">
    <source>
        <dbReference type="ARBA" id="ARBA00022630"/>
    </source>
</evidence>
<dbReference type="InterPro" id="IPR006091">
    <property type="entry name" value="Acyl-CoA_Oxase/DH_mid-dom"/>
</dbReference>
<dbReference type="RefSeq" id="WP_344337819.1">
    <property type="nucleotide sequence ID" value="NZ_BAAAPZ010000017.1"/>
</dbReference>
<evidence type="ECO:0000256" key="5">
    <source>
        <dbReference type="ARBA" id="ARBA00023002"/>
    </source>
</evidence>
<reference evidence="18 19" key="1">
    <citation type="journal article" date="2019" name="Int. J. Syst. Evol. Microbiol.">
        <title>The Global Catalogue of Microorganisms (GCM) 10K type strain sequencing project: providing services to taxonomists for standard genome sequencing and annotation.</title>
        <authorList>
            <consortium name="The Broad Institute Genomics Platform"/>
            <consortium name="The Broad Institute Genome Sequencing Center for Infectious Disease"/>
            <person name="Wu L."/>
            <person name="Ma J."/>
        </authorList>
    </citation>
    <scope>NUCLEOTIDE SEQUENCE [LARGE SCALE GENOMIC DNA]</scope>
    <source>
        <strain evidence="18 19">JCM 15900</strain>
    </source>
</reference>
<dbReference type="SUPFAM" id="SSF56645">
    <property type="entry name" value="Acyl-CoA dehydrogenase NM domain-like"/>
    <property type="match status" value="1"/>
</dbReference>
<sequence length="425" mass="44563">MTTTAPPAAPGTAPGTASAGTASRAASSPTTADLLDRFSELFARIRAGAAERDRTRTLPRAEITALAEAGFGRLRLPVEHGGLGADLPQTFAVLTELAAADSNLAQIWRGHLAFVEDVLTARSPEFRARWLPRLASGAVVGNAWTEPGEGARGIASTTVSAAESGGARVNGTKFYTTGSIFADYADTTVTAPDGTQSIALVPLRQGGVTLTDDWDGFGQRTTGTGTAVFADAEVPAEDVYPFAERFTYQTALYQVVLLAAQAGIARAALRDASALVRDRTRSYSHGNAERAAEDPQLLEVVGHLAAAAQTAEVLTADAAQALQRIHEAENGDPTVRDRLGEAAELASARAQVVVSQLVPAAATRLFDALGASAVREGAALDRHWRNARTVASHNPWVYKARIAGEHAVHGHVRTDTTWSVGVASR</sequence>
<comment type="catalytic activity">
    <reaction evidence="12">
        <text>dibenzothiophene 5-oxide + FMNH2 + O2 = dibenzothiophene 5,5-dioxide + FMN + H2O + H(+)</text>
        <dbReference type="Rhea" id="RHEA:49080"/>
        <dbReference type="ChEBI" id="CHEBI:15377"/>
        <dbReference type="ChEBI" id="CHEBI:15378"/>
        <dbReference type="ChEBI" id="CHEBI:15379"/>
        <dbReference type="ChEBI" id="CHEBI:23683"/>
        <dbReference type="ChEBI" id="CHEBI:57618"/>
        <dbReference type="ChEBI" id="CHEBI:58210"/>
        <dbReference type="ChEBI" id="CHEBI:90356"/>
    </reaction>
</comment>
<dbReference type="InterPro" id="IPR013107">
    <property type="entry name" value="Acyl-CoA_DH_C"/>
</dbReference>
<feature type="domain" description="Acyl-CoA dehydrogenase/oxidase N-terminal" evidence="16">
    <location>
        <begin position="44"/>
        <end position="137"/>
    </location>
</feature>
<feature type="domain" description="Acyl-CoA oxidase/dehydrogenase middle" evidence="15">
    <location>
        <begin position="143"/>
        <end position="231"/>
    </location>
</feature>
<dbReference type="Gene3D" id="1.10.540.10">
    <property type="entry name" value="Acyl-CoA dehydrogenase/oxidase, N-terminal domain"/>
    <property type="match status" value="1"/>
</dbReference>
<dbReference type="SUPFAM" id="SSF47203">
    <property type="entry name" value="Acyl-CoA dehydrogenase C-terminal domain-like"/>
    <property type="match status" value="1"/>
</dbReference>
<evidence type="ECO:0000256" key="8">
    <source>
        <dbReference type="ARBA" id="ARBA00034317"/>
    </source>
</evidence>
<keyword evidence="5" id="KW-0560">Oxidoreductase</keyword>
<evidence type="ECO:0000256" key="7">
    <source>
        <dbReference type="ARBA" id="ARBA00034307"/>
    </source>
</evidence>
<keyword evidence="3" id="KW-0288">FMN</keyword>
<evidence type="ECO:0000256" key="1">
    <source>
        <dbReference type="ARBA" id="ARBA00004496"/>
    </source>
</evidence>
<dbReference type="InterPro" id="IPR036250">
    <property type="entry name" value="AcylCo_DH-like_C"/>
</dbReference>
<dbReference type="InterPro" id="IPR046373">
    <property type="entry name" value="Acyl-CoA_Oxase/DH_mid-dom_sf"/>
</dbReference>
<keyword evidence="2" id="KW-0285">Flavoprotein</keyword>
<dbReference type="PANTHER" id="PTHR43884">
    <property type="entry name" value="ACYL-COA DEHYDROGENASE"/>
    <property type="match status" value="1"/>
</dbReference>
<keyword evidence="6" id="KW-0503">Monooxygenase</keyword>
<evidence type="ECO:0000256" key="10">
    <source>
        <dbReference type="ARBA" id="ARBA00034345"/>
    </source>
</evidence>
<evidence type="ECO:0000313" key="19">
    <source>
        <dbReference type="Proteomes" id="UP001500984"/>
    </source>
</evidence>
<dbReference type="EMBL" id="BAAAPZ010000017">
    <property type="protein sequence ID" value="GAA2103427.1"/>
    <property type="molecule type" value="Genomic_DNA"/>
</dbReference>
<keyword evidence="19" id="KW-1185">Reference proteome</keyword>
<evidence type="ECO:0000256" key="6">
    <source>
        <dbReference type="ARBA" id="ARBA00023033"/>
    </source>
</evidence>
<evidence type="ECO:0000313" key="18">
    <source>
        <dbReference type="EMBL" id="GAA2103427.1"/>
    </source>
</evidence>
<accession>A0ABN2X1F3</accession>
<dbReference type="InterPro" id="IPR037069">
    <property type="entry name" value="AcylCoA_DH/ox_N_sf"/>
</dbReference>
<evidence type="ECO:0000259" key="16">
    <source>
        <dbReference type="Pfam" id="PF02771"/>
    </source>
</evidence>
<organism evidence="18 19">
    <name type="scientific">Brevibacterium salitolerans</name>
    <dbReference type="NCBI Taxonomy" id="1403566"/>
    <lineage>
        <taxon>Bacteria</taxon>
        <taxon>Bacillati</taxon>
        <taxon>Actinomycetota</taxon>
        <taxon>Actinomycetes</taxon>
        <taxon>Micrococcales</taxon>
        <taxon>Brevibacteriaceae</taxon>
        <taxon>Brevibacterium</taxon>
    </lineage>
</organism>
<proteinExistence type="inferred from homology"/>
<evidence type="ECO:0000259" key="17">
    <source>
        <dbReference type="Pfam" id="PF08028"/>
    </source>
</evidence>
<dbReference type="Pfam" id="PF08028">
    <property type="entry name" value="Acyl-CoA_dh_2"/>
    <property type="match status" value="1"/>
</dbReference>
<evidence type="ECO:0000256" key="9">
    <source>
        <dbReference type="ARBA" id="ARBA00034328"/>
    </source>
</evidence>
<evidence type="ECO:0000256" key="3">
    <source>
        <dbReference type="ARBA" id="ARBA00022643"/>
    </source>
</evidence>
<dbReference type="PIRSF" id="PIRSF016578">
    <property type="entry name" value="HsaA"/>
    <property type="match status" value="1"/>
</dbReference>